<sequence length="157" mass="17357">MKLRLLFLAFLVPSAFASELGLATVKQPLFLAGDGAGAMLRITDVPYVTRWADPEWRFTAISKPFVPSHDNSWHHPGDVNLASLCKIKVEGTYKANSVDIGVVIDASKASVPDYCPFTLEQVIDAVETCVKLMYPPRPDDEGKLEIKVIRPEKKDAE</sequence>
<keyword evidence="3" id="KW-1185">Reference proteome</keyword>
<feature type="signal peptide" evidence="1">
    <location>
        <begin position="1"/>
        <end position="17"/>
    </location>
</feature>
<organism evidence="2 3">
    <name type="scientific">Haloferula helveola</name>
    <dbReference type="NCBI Taxonomy" id="490095"/>
    <lineage>
        <taxon>Bacteria</taxon>
        <taxon>Pseudomonadati</taxon>
        <taxon>Verrucomicrobiota</taxon>
        <taxon>Verrucomicrobiia</taxon>
        <taxon>Verrucomicrobiales</taxon>
        <taxon>Verrucomicrobiaceae</taxon>
        <taxon>Haloferula</taxon>
    </lineage>
</organism>
<gene>
    <name evidence="2" type="ORF">HAHE_15300</name>
</gene>
<feature type="chain" id="PRO_5045631683" evidence="1">
    <location>
        <begin position="18"/>
        <end position="157"/>
    </location>
</feature>
<dbReference type="Proteomes" id="UP001374893">
    <property type="component" value="Chromosome"/>
</dbReference>
<evidence type="ECO:0000256" key="1">
    <source>
        <dbReference type="SAM" id="SignalP"/>
    </source>
</evidence>
<protein>
    <submittedName>
        <fullName evidence="2">Uncharacterized protein</fullName>
    </submittedName>
</protein>
<keyword evidence="1" id="KW-0732">Signal</keyword>
<name>A0ABM7RD89_9BACT</name>
<dbReference type="EMBL" id="AP024702">
    <property type="protein sequence ID" value="BCX47622.1"/>
    <property type="molecule type" value="Genomic_DNA"/>
</dbReference>
<evidence type="ECO:0000313" key="2">
    <source>
        <dbReference type="EMBL" id="BCX47622.1"/>
    </source>
</evidence>
<dbReference type="RefSeq" id="WP_338689903.1">
    <property type="nucleotide sequence ID" value="NZ_AP024702.1"/>
</dbReference>
<evidence type="ECO:0000313" key="3">
    <source>
        <dbReference type="Proteomes" id="UP001374893"/>
    </source>
</evidence>
<reference evidence="2 3" key="1">
    <citation type="submission" date="2021-06" db="EMBL/GenBank/DDBJ databases">
        <title>Complete genome of Haloferula helveola possessing various polysaccharide degrading enzymes.</title>
        <authorList>
            <person name="Takami H."/>
            <person name="Huang C."/>
            <person name="Hamasaki K."/>
        </authorList>
    </citation>
    <scope>NUCLEOTIDE SEQUENCE [LARGE SCALE GENOMIC DNA]</scope>
    <source>
        <strain evidence="2 3">CN-1</strain>
    </source>
</reference>
<accession>A0ABM7RD89</accession>
<proteinExistence type="predicted"/>